<dbReference type="AlphaFoldDB" id="Q1CX86"/>
<dbReference type="InterPro" id="IPR008538">
    <property type="entry name" value="Uma2"/>
</dbReference>
<dbReference type="STRING" id="246197.MXAN_6870"/>
<dbReference type="SUPFAM" id="SSF52980">
    <property type="entry name" value="Restriction endonuclease-like"/>
    <property type="match status" value="1"/>
</dbReference>
<name>Q1CX86_MYXXD</name>
<organism evidence="2 3">
    <name type="scientific">Myxococcus xanthus (strain DK1622)</name>
    <dbReference type="NCBI Taxonomy" id="246197"/>
    <lineage>
        <taxon>Bacteria</taxon>
        <taxon>Pseudomonadati</taxon>
        <taxon>Myxococcota</taxon>
        <taxon>Myxococcia</taxon>
        <taxon>Myxococcales</taxon>
        <taxon>Cystobacterineae</taxon>
        <taxon>Myxococcaceae</taxon>
        <taxon>Myxococcus</taxon>
    </lineage>
</organism>
<evidence type="ECO:0000313" key="2">
    <source>
        <dbReference type="EMBL" id="ABF86461.1"/>
    </source>
</evidence>
<dbReference type="PANTHER" id="PTHR34107">
    <property type="entry name" value="SLL0198 PROTEIN-RELATED"/>
    <property type="match status" value="1"/>
</dbReference>
<keyword evidence="3" id="KW-1185">Reference proteome</keyword>
<evidence type="ECO:0000259" key="1">
    <source>
        <dbReference type="Pfam" id="PF05685"/>
    </source>
</evidence>
<accession>Q1CX86</accession>
<dbReference type="PANTHER" id="PTHR34107:SF4">
    <property type="entry name" value="SLL1222 PROTEIN"/>
    <property type="match status" value="1"/>
</dbReference>
<dbReference type="InterPro" id="IPR012296">
    <property type="entry name" value="Nuclease_put_TT1808"/>
</dbReference>
<dbReference type="CDD" id="cd06260">
    <property type="entry name" value="DUF820-like"/>
    <property type="match status" value="1"/>
</dbReference>
<dbReference type="Proteomes" id="UP000002402">
    <property type="component" value="Chromosome"/>
</dbReference>
<sequence>MLVPDLAGWRRERMPEIPDVTGVELVPDWLCEVLSPSTEALDRSRKMTLYAREGVNHLWFADPRIQLLEVYRREGNPWQRLDAYTGSAHVDAEPFEARKLNLGSLWER</sequence>
<protein>
    <recommendedName>
        <fullName evidence="1">Putative restriction endonuclease domain-containing protein</fullName>
    </recommendedName>
</protein>
<dbReference type="eggNOG" id="COG4636">
    <property type="taxonomic scope" value="Bacteria"/>
</dbReference>
<dbReference type="EMBL" id="CP000113">
    <property type="protein sequence ID" value="ABF86461.1"/>
    <property type="molecule type" value="Genomic_DNA"/>
</dbReference>
<dbReference type="KEGG" id="mxa:MXAN_6870"/>
<evidence type="ECO:0000313" key="3">
    <source>
        <dbReference type="Proteomes" id="UP000002402"/>
    </source>
</evidence>
<dbReference type="InterPro" id="IPR011335">
    <property type="entry name" value="Restrct_endonuc-II-like"/>
</dbReference>
<feature type="domain" description="Putative restriction endonuclease" evidence="1">
    <location>
        <begin position="3"/>
        <end position="95"/>
    </location>
</feature>
<dbReference type="EnsemblBacteria" id="ABF86461">
    <property type="protein sequence ID" value="ABF86461"/>
    <property type="gene ID" value="MXAN_6870"/>
</dbReference>
<dbReference type="Pfam" id="PF05685">
    <property type="entry name" value="Uma2"/>
    <property type="match status" value="1"/>
</dbReference>
<dbReference type="Gene3D" id="3.90.1570.10">
    <property type="entry name" value="tt1808, chain A"/>
    <property type="match status" value="1"/>
</dbReference>
<proteinExistence type="predicted"/>
<gene>
    <name evidence="2" type="ordered locus">MXAN_6870</name>
</gene>
<reference evidence="2 3" key="1">
    <citation type="journal article" date="2006" name="Proc. Natl. Acad. Sci. U.S.A.">
        <title>Evolution of sensory complexity recorded in a myxobacterial genome.</title>
        <authorList>
            <person name="Goldman B.S."/>
            <person name="Nierman W.C."/>
            <person name="Kaiser D."/>
            <person name="Slater S.C."/>
            <person name="Durkin A.S."/>
            <person name="Eisen J.A."/>
            <person name="Ronning C.M."/>
            <person name="Barbazuk W.B."/>
            <person name="Blanchard M."/>
            <person name="Field C."/>
            <person name="Halling C."/>
            <person name="Hinkle G."/>
            <person name="Iartchuk O."/>
            <person name="Kim H.S."/>
            <person name="Mackenzie C."/>
            <person name="Madupu R."/>
            <person name="Miller N."/>
            <person name="Shvartsbeyn A."/>
            <person name="Sullivan S.A."/>
            <person name="Vaudin M."/>
            <person name="Wiegand R."/>
            <person name="Kaplan H.B."/>
        </authorList>
    </citation>
    <scope>NUCLEOTIDE SEQUENCE [LARGE SCALE GENOMIC DNA]</scope>
    <source>
        <strain evidence="3">DK1622</strain>
    </source>
</reference>
<dbReference type="HOGENOM" id="CLU_2194106_0_0_7"/>